<dbReference type="AlphaFoldDB" id="A0A4Q0AGN4"/>
<name>A0A4Q0AGN4_9BACT</name>
<accession>A0A4Q0AGN4</accession>
<evidence type="ECO:0000313" key="2">
    <source>
        <dbReference type="Proteomes" id="UP000289269"/>
    </source>
</evidence>
<organism evidence="1 2">
    <name type="scientific">Candidatus Chaera renei</name>
    <dbReference type="NCBI Taxonomy" id="2506947"/>
    <lineage>
        <taxon>Bacteria</taxon>
        <taxon>Candidatus Saccharimonadota</taxon>
        <taxon>Candidatus Saccharimonadia</taxon>
        <taxon>Candidatus Saccharimonadales</taxon>
        <taxon>Candidatus Saccharimonadaceae</taxon>
        <taxon>Candidatus Chaera</taxon>
    </lineage>
</organism>
<gene>
    <name evidence="1" type="ORF">EOT04_02740</name>
</gene>
<dbReference type="EMBL" id="SCKW01000029">
    <property type="protein sequence ID" value="RWZ78136.1"/>
    <property type="molecule type" value="Genomic_DNA"/>
</dbReference>
<reference evidence="1" key="1">
    <citation type="submission" date="2019-01" db="EMBL/GenBank/DDBJ databases">
        <title>Genomic signatures and co-occurrence patterns of the ultra-small Saccharimodia (Patescibacteria phylum) suggest a symbiotic lifestyle.</title>
        <authorList>
            <person name="Lemos L."/>
            <person name="Medeiros J."/>
            <person name="Andreote F."/>
            <person name="Fernandes G."/>
            <person name="Varani A."/>
            <person name="Oliveira G."/>
            <person name="Pylro V."/>
        </authorList>
    </citation>
    <scope>NUCLEOTIDE SEQUENCE [LARGE SCALE GENOMIC DNA]</scope>
    <source>
        <strain evidence="1">AMD01</strain>
    </source>
</reference>
<proteinExistence type="predicted"/>
<dbReference type="Proteomes" id="UP000289269">
    <property type="component" value="Unassembled WGS sequence"/>
</dbReference>
<keyword evidence="2" id="KW-1185">Reference proteome</keyword>
<evidence type="ECO:0000313" key="1">
    <source>
        <dbReference type="EMBL" id="RWZ78136.1"/>
    </source>
</evidence>
<comment type="caution">
    <text evidence="1">The sequence shown here is derived from an EMBL/GenBank/DDBJ whole genome shotgun (WGS) entry which is preliminary data.</text>
</comment>
<protein>
    <submittedName>
        <fullName evidence="1">Uncharacterized protein</fullName>
    </submittedName>
</protein>
<sequence>MIEQTLPSQEIYHRRSLKVVHSATLTLNSEAIERLGAIFEQSSSVLQKPDPNNLRAVMFRVVYKLAMPPEGRNMTKPRDRLEQIYSAFSGFMRNYGRRDWREAALTEPEVLARPPAGNSREAAIFGTPNQAARFGQAALESHYRDFRRYLFKNLIDEDYGDTEEILPTRGFIPLNVKAKSHNMAPREFKRETVRFLDGVDAVVHKLGSVALGSQVEYVARETIEVQAVPAGSSLGATYR</sequence>